<dbReference type="AlphaFoldDB" id="A0A7J7CDI9"/>
<evidence type="ECO:0000313" key="4">
    <source>
        <dbReference type="Proteomes" id="UP000593562"/>
    </source>
</evidence>
<gene>
    <name evidence="3" type="ORF">HS088_TW18G00925</name>
</gene>
<dbReference type="PANTHER" id="PTHR31642">
    <property type="entry name" value="TRICHOTHECENE 3-O-ACETYLTRANSFERASE"/>
    <property type="match status" value="1"/>
</dbReference>
<keyword evidence="2 3" id="KW-0808">Transferase</keyword>
<reference evidence="3 4" key="1">
    <citation type="journal article" date="2020" name="Nat. Commun.">
        <title>Genome of Tripterygium wilfordii and identification of cytochrome P450 involved in triptolide biosynthesis.</title>
        <authorList>
            <person name="Tu L."/>
            <person name="Su P."/>
            <person name="Zhang Z."/>
            <person name="Gao L."/>
            <person name="Wang J."/>
            <person name="Hu T."/>
            <person name="Zhou J."/>
            <person name="Zhang Y."/>
            <person name="Zhao Y."/>
            <person name="Liu Y."/>
            <person name="Song Y."/>
            <person name="Tong Y."/>
            <person name="Lu Y."/>
            <person name="Yang J."/>
            <person name="Xu C."/>
            <person name="Jia M."/>
            <person name="Peters R.J."/>
            <person name="Huang L."/>
            <person name="Gao W."/>
        </authorList>
    </citation>
    <scope>NUCLEOTIDE SEQUENCE [LARGE SCALE GENOMIC DNA]</scope>
    <source>
        <strain evidence="4">cv. XIE 37</strain>
        <tissue evidence="3">Leaf</tissue>
    </source>
</reference>
<dbReference type="EMBL" id="JAAARO010000018">
    <property type="protein sequence ID" value="KAF5732234.1"/>
    <property type="molecule type" value="Genomic_DNA"/>
</dbReference>
<sequence>MINRLLIKLVFAVDGRSKFVPPLREGYSSNGIVLTNSICSAGELLEISMSYAVGLVQQAVNVVTDSYMRSPIDYFEMTRARPSFSATLMIGTWSRLSFHTTDCG</sequence>
<dbReference type="InParanoid" id="A0A7J7CDI9"/>
<organism evidence="3 4">
    <name type="scientific">Tripterygium wilfordii</name>
    <name type="common">Thunder God vine</name>
    <dbReference type="NCBI Taxonomy" id="458696"/>
    <lineage>
        <taxon>Eukaryota</taxon>
        <taxon>Viridiplantae</taxon>
        <taxon>Streptophyta</taxon>
        <taxon>Embryophyta</taxon>
        <taxon>Tracheophyta</taxon>
        <taxon>Spermatophyta</taxon>
        <taxon>Magnoliopsida</taxon>
        <taxon>eudicotyledons</taxon>
        <taxon>Gunneridae</taxon>
        <taxon>Pentapetalae</taxon>
        <taxon>rosids</taxon>
        <taxon>fabids</taxon>
        <taxon>Celastrales</taxon>
        <taxon>Celastraceae</taxon>
        <taxon>Tripterygium</taxon>
    </lineage>
</organism>
<evidence type="ECO:0000313" key="3">
    <source>
        <dbReference type="EMBL" id="KAF5732234.1"/>
    </source>
</evidence>
<protein>
    <submittedName>
        <fullName evidence="3">Putative Taxadien-5-alpha-ol O-acetyltransferase</fullName>
    </submittedName>
</protein>
<accession>A0A7J7CDI9</accession>
<evidence type="ECO:0000256" key="2">
    <source>
        <dbReference type="ARBA" id="ARBA00022679"/>
    </source>
</evidence>
<comment type="similarity">
    <text evidence="1">Belongs to the plant acyltransferase family.</text>
</comment>
<dbReference type="PANTHER" id="PTHR31642:SF310">
    <property type="entry name" value="FATTY ALCOHOL:CAFFEOYL-COA ACYLTRANSFERASE"/>
    <property type="match status" value="1"/>
</dbReference>
<evidence type="ECO:0000256" key="1">
    <source>
        <dbReference type="ARBA" id="ARBA00009861"/>
    </source>
</evidence>
<comment type="caution">
    <text evidence="3">The sequence shown here is derived from an EMBL/GenBank/DDBJ whole genome shotgun (WGS) entry which is preliminary data.</text>
</comment>
<dbReference type="InterPro" id="IPR023213">
    <property type="entry name" value="CAT-like_dom_sf"/>
</dbReference>
<dbReference type="InterPro" id="IPR050317">
    <property type="entry name" value="Plant_Fungal_Acyltransferase"/>
</dbReference>
<dbReference type="Proteomes" id="UP000593562">
    <property type="component" value="Unassembled WGS sequence"/>
</dbReference>
<dbReference type="Gene3D" id="3.30.559.10">
    <property type="entry name" value="Chloramphenicol acetyltransferase-like domain"/>
    <property type="match status" value="1"/>
</dbReference>
<dbReference type="GO" id="GO:0016747">
    <property type="term" value="F:acyltransferase activity, transferring groups other than amino-acyl groups"/>
    <property type="evidence" value="ECO:0007669"/>
    <property type="project" value="TreeGrafter"/>
</dbReference>
<proteinExistence type="inferred from homology"/>
<dbReference type="Pfam" id="PF02458">
    <property type="entry name" value="Transferase"/>
    <property type="match status" value="1"/>
</dbReference>
<name>A0A7J7CDI9_TRIWF</name>
<keyword evidence="4" id="KW-1185">Reference proteome</keyword>